<accession>A0A317P069</accession>
<dbReference type="Proteomes" id="UP000246410">
    <property type="component" value="Unassembled WGS sequence"/>
</dbReference>
<feature type="signal peptide" evidence="1">
    <location>
        <begin position="1"/>
        <end position="23"/>
    </location>
</feature>
<gene>
    <name evidence="3" type="ORF">DFR69_101187</name>
</gene>
<dbReference type="RefSeq" id="WP_110035480.1">
    <property type="nucleotide sequence ID" value="NZ_JARWQV010000201.1"/>
</dbReference>
<proteinExistence type="predicted"/>
<feature type="domain" description="DUF4189" evidence="2">
    <location>
        <begin position="34"/>
        <end position="111"/>
    </location>
</feature>
<evidence type="ECO:0000259" key="2">
    <source>
        <dbReference type="Pfam" id="PF13827"/>
    </source>
</evidence>
<evidence type="ECO:0000313" key="4">
    <source>
        <dbReference type="Proteomes" id="UP000246410"/>
    </source>
</evidence>
<keyword evidence="4" id="KW-1185">Reference proteome</keyword>
<dbReference type="AlphaFoldDB" id="A0A317P069"/>
<dbReference type="EMBL" id="QGTL01000001">
    <property type="protein sequence ID" value="PWV80851.1"/>
    <property type="molecule type" value="Genomic_DNA"/>
</dbReference>
<reference evidence="3 4" key="1">
    <citation type="submission" date="2018-05" db="EMBL/GenBank/DDBJ databases">
        <title>Genomic Encyclopedia of Type Strains, Phase IV (KMG-IV): sequencing the most valuable type-strain genomes for metagenomic binning, comparative biology and taxonomic classification.</title>
        <authorList>
            <person name="Goeker M."/>
        </authorList>
    </citation>
    <scope>NUCLEOTIDE SEQUENCE [LARGE SCALE GENOMIC DNA]</scope>
    <source>
        <strain evidence="3 4">DSM 44717</strain>
    </source>
</reference>
<evidence type="ECO:0000256" key="1">
    <source>
        <dbReference type="SAM" id="SignalP"/>
    </source>
</evidence>
<feature type="chain" id="PRO_5039356235" evidence="1">
    <location>
        <begin position="24"/>
        <end position="141"/>
    </location>
</feature>
<protein>
    <submittedName>
        <fullName evidence="3">Uncharacterized protein DUF4189</fullName>
    </submittedName>
</protein>
<name>A0A317P069_9NOCA</name>
<dbReference type="Pfam" id="PF13827">
    <property type="entry name" value="DUF4189"/>
    <property type="match status" value="1"/>
</dbReference>
<dbReference type="InterPro" id="IPR025240">
    <property type="entry name" value="DUF4189"/>
</dbReference>
<keyword evidence="1" id="KW-0732">Signal</keyword>
<comment type="caution">
    <text evidence="3">The sequence shown here is derived from an EMBL/GenBank/DDBJ whole genome shotgun (WGS) entry which is preliminary data.</text>
</comment>
<evidence type="ECO:0000313" key="3">
    <source>
        <dbReference type="EMBL" id="PWV80851.1"/>
    </source>
</evidence>
<organism evidence="3 4">
    <name type="scientific">Nocardia neocaledoniensis</name>
    <dbReference type="NCBI Taxonomy" id="236511"/>
    <lineage>
        <taxon>Bacteria</taxon>
        <taxon>Bacillati</taxon>
        <taxon>Actinomycetota</taxon>
        <taxon>Actinomycetes</taxon>
        <taxon>Mycobacteriales</taxon>
        <taxon>Nocardiaceae</taxon>
        <taxon>Nocardia</taxon>
    </lineage>
</organism>
<sequence length="141" mass="14298">MSFMGKAGLAVAVFGLAAGSVFGAGAAKAESLHGVIALSPAAMEYTVSVNQTRYDDAYNEAMSLCDAADCEIMVTWTDGCAAIVDSTDGFAAAVGPNSEEAKASAYRKLSEITPTALLANVGSSQFSGAEVIDVVCTANAR</sequence>